<dbReference type="InterPro" id="IPR029055">
    <property type="entry name" value="Ntn_hydrolases_N"/>
</dbReference>
<accession>A0A402D4J1</accession>
<keyword evidence="6" id="KW-0012">Acyltransferase</keyword>
<dbReference type="GO" id="GO:0103068">
    <property type="term" value="F:leukotriene C4 gamma-glutamyl transferase activity"/>
    <property type="evidence" value="ECO:0007669"/>
    <property type="project" value="UniProtKB-EC"/>
</dbReference>
<dbReference type="InterPro" id="IPR000101">
    <property type="entry name" value="GGT_peptidase"/>
</dbReference>
<evidence type="ECO:0000256" key="4">
    <source>
        <dbReference type="PIRSR" id="PIRSR600101-1"/>
    </source>
</evidence>
<comment type="pathway">
    <text evidence="6">Sulfur metabolism; glutathione metabolism.</text>
</comment>
<dbReference type="InterPro" id="IPR052896">
    <property type="entry name" value="GGT-like_enzyme"/>
</dbReference>
<dbReference type="EC" id="2.3.2.2" evidence="6"/>
<evidence type="ECO:0000256" key="6">
    <source>
        <dbReference type="RuleBase" id="RU368036"/>
    </source>
</evidence>
<gene>
    <name evidence="7" type="ORF">CCAX7_13340</name>
</gene>
<keyword evidence="6" id="KW-0808">Transferase</keyword>
<dbReference type="RefSeq" id="WP_119324442.1">
    <property type="nucleotide sequence ID" value="NZ_AP025739.1"/>
</dbReference>
<evidence type="ECO:0000313" key="7">
    <source>
        <dbReference type="EMBL" id="BDI29283.1"/>
    </source>
</evidence>
<dbReference type="InterPro" id="IPR043138">
    <property type="entry name" value="GGT_lsub"/>
</dbReference>
<dbReference type="Pfam" id="PF01019">
    <property type="entry name" value="G_glu_transpept"/>
    <property type="match status" value="1"/>
</dbReference>
<keyword evidence="6" id="KW-0865">Zymogen</keyword>
<comment type="catalytic activity">
    <reaction evidence="2 6">
        <text>glutathione + H2O = L-cysteinylglycine + L-glutamate</text>
        <dbReference type="Rhea" id="RHEA:28807"/>
        <dbReference type="ChEBI" id="CHEBI:15377"/>
        <dbReference type="ChEBI" id="CHEBI:29985"/>
        <dbReference type="ChEBI" id="CHEBI:57925"/>
        <dbReference type="ChEBI" id="CHEBI:61694"/>
        <dbReference type="EC" id="3.4.19.13"/>
    </reaction>
</comment>
<dbReference type="OrthoDB" id="9781342at2"/>
<keyword evidence="8" id="KW-1185">Reference proteome</keyword>
<organism evidence="7 8">
    <name type="scientific">Capsulimonas corticalis</name>
    <dbReference type="NCBI Taxonomy" id="2219043"/>
    <lineage>
        <taxon>Bacteria</taxon>
        <taxon>Bacillati</taxon>
        <taxon>Armatimonadota</taxon>
        <taxon>Armatimonadia</taxon>
        <taxon>Capsulimonadales</taxon>
        <taxon>Capsulimonadaceae</taxon>
        <taxon>Capsulimonas</taxon>
    </lineage>
</organism>
<dbReference type="GO" id="GO:0036374">
    <property type="term" value="F:glutathione hydrolase activity"/>
    <property type="evidence" value="ECO:0007669"/>
    <property type="project" value="UniProtKB-UniRule"/>
</dbReference>
<dbReference type="Proteomes" id="UP000287394">
    <property type="component" value="Chromosome"/>
</dbReference>
<sequence>MANQTRTPLRVARSAMVATGNAIATMVGVEILRAGGHAIDAAVAIGAAMVVLEPERSHLGGDVFLQYWDAGARRAHALNGSGAAPSGATREAMGDIIPMRGIRASAIPGVVDGWLTAQDNWGVMTASEALEPAIALAEDGYALGARQAALMQEYSGLWDIFPETAAALVPQNPRRGATLYQPLLAATLRDIAQGGRAAFYQGDFAKKLVAYSDANAGFFTLADLKNHRCEIADPIWTTYRGVTVTEQPPVSQGHLLLQMLNMIEGFDMAALDPEGAEAVHRMAEAKKLAFADRLAYMGDVPDTPLETLISKAYAERRRDRINPKAAAARFTAGRLGDPANYGTDTTSFCVIDEHGNAVTMIQSIFHPYGSGVVIPGTGVLMNNRMTGFSLEPSHPNALAPGKRPMHTLNTYMLLKDNDLWGIGGTPGGDFQVQTNLQVISQIIDHGRDPQEAIESPKWRVADDGPGLTVEPSLPLDACYSLRKLGHDLTVGAPWSGSCASQVILKDLENDVLLGGSDPRVEGLALGY</sequence>
<proteinExistence type="inferred from homology"/>
<comment type="subunit">
    <text evidence="6">This enzyme consists of two polypeptide chains, which are synthesized in precursor form from a single polypeptide.</text>
</comment>
<dbReference type="PRINTS" id="PR01210">
    <property type="entry name" value="GGTRANSPTASE"/>
</dbReference>
<evidence type="ECO:0000256" key="1">
    <source>
        <dbReference type="ARBA" id="ARBA00001049"/>
    </source>
</evidence>
<protein>
    <recommendedName>
        <fullName evidence="6">Glutathione hydrolase proenzyme</fullName>
        <ecNumber evidence="6">2.3.2.2</ecNumber>
        <ecNumber evidence="6">3.4.19.13</ecNumber>
    </recommendedName>
    <component>
        <recommendedName>
            <fullName evidence="6">Glutathione hydrolase large chain</fullName>
        </recommendedName>
    </component>
    <component>
        <recommendedName>
            <fullName evidence="6">Glutathione hydrolase small chain</fullName>
        </recommendedName>
    </component>
</protein>
<name>A0A402D4J1_9BACT</name>
<dbReference type="FunCoup" id="A0A402D4J1">
    <property type="interactions" value="301"/>
</dbReference>
<keyword evidence="6" id="KW-0317">Glutathione biosynthesis</keyword>
<comment type="catalytic activity">
    <reaction evidence="3 6">
        <text>an N-terminal (5-L-glutamyl)-[peptide] + an alpha-amino acid = 5-L-glutamyl amino acid + an N-terminal L-alpha-aminoacyl-[peptide]</text>
        <dbReference type="Rhea" id="RHEA:23904"/>
        <dbReference type="Rhea" id="RHEA-COMP:9780"/>
        <dbReference type="Rhea" id="RHEA-COMP:9795"/>
        <dbReference type="ChEBI" id="CHEBI:77644"/>
        <dbReference type="ChEBI" id="CHEBI:78597"/>
        <dbReference type="ChEBI" id="CHEBI:78599"/>
        <dbReference type="ChEBI" id="CHEBI:78608"/>
        <dbReference type="EC" id="2.3.2.2"/>
    </reaction>
</comment>
<dbReference type="PANTHER" id="PTHR43881">
    <property type="entry name" value="GAMMA-GLUTAMYLTRANSPEPTIDASE (AFU_ORTHOLOGUE AFUA_4G13580)"/>
    <property type="match status" value="1"/>
</dbReference>
<dbReference type="NCBIfam" id="TIGR00066">
    <property type="entry name" value="g_glut_trans"/>
    <property type="match status" value="1"/>
</dbReference>
<dbReference type="AlphaFoldDB" id="A0A402D4J1"/>
<reference evidence="7 8" key="1">
    <citation type="journal article" date="2019" name="Int. J. Syst. Evol. Microbiol.">
        <title>Capsulimonas corticalis gen. nov., sp. nov., an aerobic capsulated bacterium, of a novel bacterial order, Capsulimonadales ord. nov., of the class Armatimonadia of the phylum Armatimonadetes.</title>
        <authorList>
            <person name="Li J."/>
            <person name="Kudo C."/>
            <person name="Tonouchi A."/>
        </authorList>
    </citation>
    <scope>NUCLEOTIDE SEQUENCE [LARGE SCALE GENOMIC DNA]</scope>
    <source>
        <strain evidence="7 8">AX-7</strain>
    </source>
</reference>
<feature type="active site" description="Nucleophile" evidence="4">
    <location>
        <position position="345"/>
    </location>
</feature>
<dbReference type="KEGG" id="ccot:CCAX7_13340"/>
<comment type="PTM">
    <text evidence="6">Cleaved by autocatalysis into a large and a small subunit.</text>
</comment>
<dbReference type="GO" id="GO:0006751">
    <property type="term" value="P:glutathione catabolic process"/>
    <property type="evidence" value="ECO:0007669"/>
    <property type="project" value="UniProtKB-UniRule"/>
</dbReference>
<dbReference type="Gene3D" id="1.10.246.130">
    <property type="match status" value="1"/>
</dbReference>
<evidence type="ECO:0000313" key="8">
    <source>
        <dbReference type="Proteomes" id="UP000287394"/>
    </source>
</evidence>
<dbReference type="GO" id="GO:0006750">
    <property type="term" value="P:glutathione biosynthetic process"/>
    <property type="evidence" value="ECO:0007669"/>
    <property type="project" value="UniProtKB-KW"/>
</dbReference>
<dbReference type="Gene3D" id="3.60.20.40">
    <property type="match status" value="1"/>
</dbReference>
<dbReference type="SUPFAM" id="SSF56235">
    <property type="entry name" value="N-terminal nucleophile aminohydrolases (Ntn hydrolases)"/>
    <property type="match status" value="1"/>
</dbReference>
<comment type="catalytic activity">
    <reaction evidence="1 6">
        <text>an S-substituted glutathione + H2O = an S-substituted L-cysteinylglycine + L-glutamate</text>
        <dbReference type="Rhea" id="RHEA:59468"/>
        <dbReference type="ChEBI" id="CHEBI:15377"/>
        <dbReference type="ChEBI" id="CHEBI:29985"/>
        <dbReference type="ChEBI" id="CHEBI:90779"/>
        <dbReference type="ChEBI" id="CHEBI:143103"/>
        <dbReference type="EC" id="3.4.19.13"/>
    </reaction>
</comment>
<dbReference type="EMBL" id="AP025739">
    <property type="protein sequence ID" value="BDI29283.1"/>
    <property type="molecule type" value="Genomic_DNA"/>
</dbReference>
<comment type="similarity">
    <text evidence="6">Belongs to the gamma-glutamyltransferase family.</text>
</comment>
<dbReference type="EC" id="3.4.19.13" evidence="6"/>
<evidence type="ECO:0000256" key="2">
    <source>
        <dbReference type="ARBA" id="ARBA00001089"/>
    </source>
</evidence>
<dbReference type="InterPro" id="IPR043137">
    <property type="entry name" value="GGT_ssub_C"/>
</dbReference>
<dbReference type="PANTHER" id="PTHR43881:SF1">
    <property type="entry name" value="GAMMA-GLUTAMYLTRANSPEPTIDASE (AFU_ORTHOLOGUE AFUA_4G13580)"/>
    <property type="match status" value="1"/>
</dbReference>
<evidence type="ECO:0000256" key="5">
    <source>
        <dbReference type="PIRSR" id="PIRSR600101-2"/>
    </source>
</evidence>
<feature type="binding site" evidence="5">
    <location>
        <position position="428"/>
    </location>
    <ligand>
        <name>L-glutamate</name>
        <dbReference type="ChEBI" id="CHEBI:29985"/>
    </ligand>
</feature>
<keyword evidence="6" id="KW-0378">Hydrolase</keyword>
<evidence type="ECO:0000256" key="3">
    <source>
        <dbReference type="ARBA" id="ARBA00047417"/>
    </source>
</evidence>